<evidence type="ECO:0000313" key="1">
    <source>
        <dbReference type="EMBL" id="MCG7944852.1"/>
    </source>
</evidence>
<gene>
    <name evidence="1" type="ORF">JAZ07_00740</name>
</gene>
<sequence>MFVSDRVQEMIEFLEENGVRVDVNDLTRFRTEEQQFNLLNKIFREKVA</sequence>
<dbReference type="AlphaFoldDB" id="A0A9E4K9G7"/>
<comment type="caution">
    <text evidence="1">The sequence shown here is derived from an EMBL/GenBank/DDBJ whole genome shotgun (WGS) entry which is preliminary data.</text>
</comment>
<protein>
    <submittedName>
        <fullName evidence="1">Uncharacterized protein</fullName>
    </submittedName>
</protein>
<proteinExistence type="predicted"/>
<reference evidence="1" key="1">
    <citation type="journal article" date="2021" name="Proc. Natl. Acad. Sci. U.S.A.">
        <title>Global biogeography of chemosynthetic symbionts reveals both localized and globally distributed symbiont groups. .</title>
        <authorList>
            <person name="Osvatic J.T."/>
            <person name="Wilkins L.G.E."/>
            <person name="Leibrecht L."/>
            <person name="Leray M."/>
            <person name="Zauner S."/>
            <person name="Polzin J."/>
            <person name="Camacho Y."/>
            <person name="Gros O."/>
            <person name="van Gils J.A."/>
            <person name="Eisen J.A."/>
            <person name="Petersen J.M."/>
            <person name="Yuen B."/>
        </authorList>
    </citation>
    <scope>NUCLEOTIDE SEQUENCE</scope>
    <source>
        <strain evidence="1">MAGclacostrist064TRANS</strain>
    </source>
</reference>
<name>A0A9E4K9G7_9GAMM</name>
<dbReference type="Proteomes" id="UP000886667">
    <property type="component" value="Unassembled WGS sequence"/>
</dbReference>
<dbReference type="EMBL" id="JAEPCM010000016">
    <property type="protein sequence ID" value="MCG7944852.1"/>
    <property type="molecule type" value="Genomic_DNA"/>
</dbReference>
<accession>A0A9E4K9G7</accession>
<evidence type="ECO:0000313" key="2">
    <source>
        <dbReference type="Proteomes" id="UP000886667"/>
    </source>
</evidence>
<organism evidence="1 2">
    <name type="scientific">Candidatus Thiodiazotropha taylori</name>
    <dbReference type="NCBI Taxonomy" id="2792791"/>
    <lineage>
        <taxon>Bacteria</taxon>
        <taxon>Pseudomonadati</taxon>
        <taxon>Pseudomonadota</taxon>
        <taxon>Gammaproteobacteria</taxon>
        <taxon>Chromatiales</taxon>
        <taxon>Sedimenticolaceae</taxon>
        <taxon>Candidatus Thiodiazotropha</taxon>
    </lineage>
</organism>